<dbReference type="PANTHER" id="PTHR36930:SF1">
    <property type="entry name" value="MOSC DOMAIN-CONTAINING PROTEIN"/>
    <property type="match status" value="1"/>
</dbReference>
<dbReference type="InterPro" id="IPR005303">
    <property type="entry name" value="MOCOS_middle"/>
</dbReference>
<evidence type="ECO:0000313" key="2">
    <source>
        <dbReference type="EMBL" id="GHH82887.1"/>
    </source>
</evidence>
<dbReference type="Gene3D" id="2.40.33.20">
    <property type="entry name" value="PK beta-barrel domain-like"/>
    <property type="match status" value="1"/>
</dbReference>
<evidence type="ECO:0000259" key="1">
    <source>
        <dbReference type="PROSITE" id="PS51340"/>
    </source>
</evidence>
<reference evidence="2" key="1">
    <citation type="journal article" date="2014" name="Int. J. Syst. Evol. Microbiol.">
        <title>Complete genome sequence of Corynebacterium casei LMG S-19264T (=DSM 44701T), isolated from a smear-ripened cheese.</title>
        <authorList>
            <consortium name="US DOE Joint Genome Institute (JGI-PGF)"/>
            <person name="Walter F."/>
            <person name="Albersmeier A."/>
            <person name="Kalinowski J."/>
            <person name="Ruckert C."/>
        </authorList>
    </citation>
    <scope>NUCLEOTIDE SEQUENCE</scope>
    <source>
        <strain evidence="2">JCM 4646</strain>
    </source>
</reference>
<dbReference type="RefSeq" id="WP_229927976.1">
    <property type="nucleotide sequence ID" value="NZ_BNBO01000061.1"/>
</dbReference>
<dbReference type="PANTHER" id="PTHR36930">
    <property type="entry name" value="METAL-SULFUR CLUSTER BIOSYNTHESIS PROTEINS YUAD-RELATED"/>
    <property type="match status" value="1"/>
</dbReference>
<dbReference type="AlphaFoldDB" id="A0A919L3U7"/>
<protein>
    <submittedName>
        <fullName evidence="2">Molybdenum cofactor biosysynthesis protein</fullName>
    </submittedName>
</protein>
<dbReference type="Pfam" id="PF03473">
    <property type="entry name" value="MOSC"/>
    <property type="match status" value="1"/>
</dbReference>
<dbReference type="Pfam" id="PF03476">
    <property type="entry name" value="MOSC_N"/>
    <property type="match status" value="1"/>
</dbReference>
<reference evidence="2" key="2">
    <citation type="submission" date="2020-09" db="EMBL/GenBank/DDBJ databases">
        <authorList>
            <person name="Sun Q."/>
            <person name="Ohkuma M."/>
        </authorList>
    </citation>
    <scope>NUCLEOTIDE SEQUENCE</scope>
    <source>
        <strain evidence="2">JCM 4646</strain>
    </source>
</reference>
<dbReference type="GO" id="GO:0003824">
    <property type="term" value="F:catalytic activity"/>
    <property type="evidence" value="ECO:0007669"/>
    <property type="project" value="InterPro"/>
</dbReference>
<dbReference type="InterPro" id="IPR011037">
    <property type="entry name" value="Pyrv_Knase-like_insert_dom_sf"/>
</dbReference>
<sequence>MAAAPTPAAPTPAAPVGTVGALWRYPVKSMLGERIPAAEVTGRGLAGDRRLALLDRETGMVASAKNPRLWRSLLTCAAVLDGPATRITGPAGQTLLSTGAGVDDALSAILGRPVTLIDRPPEGAELDRSRPEEVLVQGPAAEVAADVVRFGSAAPPGTFFDFAPVHLLTTSTLGRLAALGPRGVAEVERYRPNLVIDTPGTGFVEHRWVGRDLRIGDRLVLRVMASTPRCAVPTLAHGDLPRDADALRTPAVHNRVPALPGRPPEPCAGVYAQVLRPGRVRAGDTVRF</sequence>
<dbReference type="SUPFAM" id="SSF50800">
    <property type="entry name" value="PK beta-barrel domain-like"/>
    <property type="match status" value="1"/>
</dbReference>
<dbReference type="InterPro" id="IPR005302">
    <property type="entry name" value="MoCF_Sase_C"/>
</dbReference>
<dbReference type="GeneID" id="95357145"/>
<name>A0A919L3U7_9ACTN</name>
<feature type="domain" description="MOSC" evidence="1">
    <location>
        <begin position="138"/>
        <end position="288"/>
    </location>
</feature>
<comment type="caution">
    <text evidence="2">The sequence shown here is derived from an EMBL/GenBank/DDBJ whole genome shotgun (WGS) entry which is preliminary data.</text>
</comment>
<evidence type="ECO:0000313" key="3">
    <source>
        <dbReference type="Proteomes" id="UP000617734"/>
    </source>
</evidence>
<dbReference type="GO" id="GO:0030151">
    <property type="term" value="F:molybdenum ion binding"/>
    <property type="evidence" value="ECO:0007669"/>
    <property type="project" value="InterPro"/>
</dbReference>
<dbReference type="Proteomes" id="UP000617734">
    <property type="component" value="Unassembled WGS sequence"/>
</dbReference>
<organism evidence="2 3">
    <name type="scientific">Kitasatospora indigofera</name>
    <dbReference type="NCBI Taxonomy" id="67307"/>
    <lineage>
        <taxon>Bacteria</taxon>
        <taxon>Bacillati</taxon>
        <taxon>Actinomycetota</taxon>
        <taxon>Actinomycetes</taxon>
        <taxon>Kitasatosporales</taxon>
        <taxon>Streptomycetaceae</taxon>
        <taxon>Kitasatospora</taxon>
    </lineage>
</organism>
<dbReference type="InterPro" id="IPR052716">
    <property type="entry name" value="MOSC_domain"/>
</dbReference>
<proteinExistence type="predicted"/>
<dbReference type="PROSITE" id="PS51340">
    <property type="entry name" value="MOSC"/>
    <property type="match status" value="1"/>
</dbReference>
<keyword evidence="3" id="KW-1185">Reference proteome</keyword>
<gene>
    <name evidence="2" type="ORF">GCM10018781_68830</name>
</gene>
<accession>A0A919L3U7</accession>
<dbReference type="EMBL" id="BNBO01000061">
    <property type="protein sequence ID" value="GHH82887.1"/>
    <property type="molecule type" value="Genomic_DNA"/>
</dbReference>
<dbReference type="GO" id="GO:0030170">
    <property type="term" value="F:pyridoxal phosphate binding"/>
    <property type="evidence" value="ECO:0007669"/>
    <property type="project" value="InterPro"/>
</dbReference>